<dbReference type="SMART" id="SM00597">
    <property type="entry name" value="ZnF_TTF"/>
    <property type="match status" value="1"/>
</dbReference>
<dbReference type="PANTHER" id="PTHR45749">
    <property type="match status" value="1"/>
</dbReference>
<dbReference type="PANTHER" id="PTHR45749:SF35">
    <property type="entry name" value="AC-LIKE TRANSPOSASE-RELATED"/>
    <property type="match status" value="1"/>
</dbReference>
<protein>
    <submittedName>
        <fullName evidence="3">Zinc finger MYM-type protein 5-like</fullName>
    </submittedName>
</protein>
<evidence type="ECO:0000313" key="2">
    <source>
        <dbReference type="Proteomes" id="UP000694941"/>
    </source>
</evidence>
<evidence type="ECO:0000313" key="3">
    <source>
        <dbReference type="RefSeq" id="XP_013784629.1"/>
    </source>
</evidence>
<reference evidence="3" key="1">
    <citation type="submission" date="2025-08" db="UniProtKB">
        <authorList>
            <consortium name="RefSeq"/>
        </authorList>
    </citation>
    <scope>IDENTIFICATION</scope>
    <source>
        <tissue evidence="3">Muscle</tissue>
    </source>
</reference>
<dbReference type="RefSeq" id="XP_013784629.1">
    <property type="nucleotide sequence ID" value="XM_013929175.1"/>
</dbReference>
<evidence type="ECO:0000259" key="1">
    <source>
        <dbReference type="SMART" id="SM00597"/>
    </source>
</evidence>
<dbReference type="Proteomes" id="UP000694941">
    <property type="component" value="Unplaced"/>
</dbReference>
<dbReference type="GeneID" id="106468728"/>
<name>A0ABM1BLW6_LIMPO</name>
<dbReference type="InterPro" id="IPR006580">
    <property type="entry name" value="Znf_TTF"/>
</dbReference>
<feature type="domain" description="TTF-type" evidence="1">
    <location>
        <begin position="24"/>
        <end position="110"/>
    </location>
</feature>
<organism evidence="2 3">
    <name type="scientific">Limulus polyphemus</name>
    <name type="common">Atlantic horseshoe crab</name>
    <dbReference type="NCBI Taxonomy" id="6850"/>
    <lineage>
        <taxon>Eukaryota</taxon>
        <taxon>Metazoa</taxon>
        <taxon>Ecdysozoa</taxon>
        <taxon>Arthropoda</taxon>
        <taxon>Chelicerata</taxon>
        <taxon>Merostomata</taxon>
        <taxon>Xiphosura</taxon>
        <taxon>Limulidae</taxon>
        <taxon>Limulus</taxon>
    </lineage>
</organism>
<accession>A0ABM1BLW6</accession>
<keyword evidence="2" id="KW-1185">Reference proteome</keyword>
<sequence>MGRIKCDVVYFPTNKAGRHFSVEYFKRKLLNGELIHRRWLMYSNSADAVYCSACKLFTLPTATSSGLAKEGIQDWKNISAKLSEHEQGKDHTDAMMNWIELYKILKKGKTINEIDGQLVKSDKCHWQMVIEHIFTITTYLAQHNMTFRGNWDKLFIPNNGNFLALVQLFVKFNPIMKEHS</sequence>
<gene>
    <name evidence="3" type="primary">LOC106468728</name>
</gene>
<proteinExistence type="predicted"/>